<reference evidence="1 2" key="1">
    <citation type="journal article" date="2021" name="Front. Genet.">
        <title>Chromosome-Level Genome Assembly Reveals Significant Gene Expansion in the Toll and IMD Signaling Pathways of Dendrolimus kikuchii.</title>
        <authorList>
            <person name="Zhou J."/>
            <person name="Wu P."/>
            <person name="Xiong Z."/>
            <person name="Liu N."/>
            <person name="Zhao N."/>
            <person name="Ji M."/>
            <person name="Qiu Y."/>
            <person name="Yang B."/>
        </authorList>
    </citation>
    <scope>NUCLEOTIDE SEQUENCE [LARGE SCALE GENOMIC DNA]</scope>
    <source>
        <strain evidence="1">Ann1</strain>
    </source>
</reference>
<gene>
    <name evidence="1" type="ORF">K1T71_002983</name>
</gene>
<evidence type="ECO:0000313" key="1">
    <source>
        <dbReference type="EMBL" id="KAJ0180898.1"/>
    </source>
</evidence>
<name>A0ACC1DBC0_9NEOP</name>
<keyword evidence="2" id="KW-1185">Reference proteome</keyword>
<accession>A0ACC1DBC0</accession>
<sequence>MSNKTKSHQVLVGQTREMVVRLVEYFRKERDNGSPLLPLACVVERVAEALQIGKSTVTRILREKRNLSGSEQLKTPGLVRPRGCPVTDVDYDVIRNHIQEYYYARNITLTHQALRDSLYEQGLFKGDVTSLRRVLKRMANNKQNKEDSKTIKGVKRKDSKNETLKNQSACNVDKKRPEDDVSNKWINVKVEMEIGGKEEDSSNIIVHTIKPEPIDIEYSQ</sequence>
<proteinExistence type="predicted"/>
<dbReference type="EMBL" id="CM034391">
    <property type="protein sequence ID" value="KAJ0180898.1"/>
    <property type="molecule type" value="Genomic_DNA"/>
</dbReference>
<dbReference type="Proteomes" id="UP000824533">
    <property type="component" value="Linkage Group LG05"/>
</dbReference>
<comment type="caution">
    <text evidence="1">The sequence shown here is derived from an EMBL/GenBank/DDBJ whole genome shotgun (WGS) entry which is preliminary data.</text>
</comment>
<organism evidence="1 2">
    <name type="scientific">Dendrolimus kikuchii</name>
    <dbReference type="NCBI Taxonomy" id="765133"/>
    <lineage>
        <taxon>Eukaryota</taxon>
        <taxon>Metazoa</taxon>
        <taxon>Ecdysozoa</taxon>
        <taxon>Arthropoda</taxon>
        <taxon>Hexapoda</taxon>
        <taxon>Insecta</taxon>
        <taxon>Pterygota</taxon>
        <taxon>Neoptera</taxon>
        <taxon>Endopterygota</taxon>
        <taxon>Lepidoptera</taxon>
        <taxon>Glossata</taxon>
        <taxon>Ditrysia</taxon>
        <taxon>Bombycoidea</taxon>
        <taxon>Lasiocampidae</taxon>
        <taxon>Dendrolimus</taxon>
    </lineage>
</organism>
<protein>
    <submittedName>
        <fullName evidence="1">Uncharacterized protein</fullName>
    </submittedName>
</protein>
<evidence type="ECO:0000313" key="2">
    <source>
        <dbReference type="Proteomes" id="UP000824533"/>
    </source>
</evidence>